<protein>
    <submittedName>
        <fullName evidence="1">tRNA-specific 2-thiouridylase MnmA</fullName>
    </submittedName>
</protein>
<organism evidence="1 2">
    <name type="scientific">Candidatus Beckwithbacteria bacterium GW2011_GWA2_43_10</name>
    <dbReference type="NCBI Taxonomy" id="1618369"/>
    <lineage>
        <taxon>Bacteria</taxon>
        <taxon>Candidatus Beckwithiibacteriota</taxon>
    </lineage>
</organism>
<comment type="caution">
    <text evidence="1">The sequence shown here is derived from an EMBL/GenBank/DDBJ whole genome shotgun (WGS) entry which is preliminary data.</text>
</comment>
<proteinExistence type="predicted"/>
<dbReference type="InterPro" id="IPR014729">
    <property type="entry name" value="Rossmann-like_a/b/a_fold"/>
</dbReference>
<evidence type="ECO:0000313" key="1">
    <source>
        <dbReference type="EMBL" id="KKS80140.1"/>
    </source>
</evidence>
<evidence type="ECO:0000313" key="2">
    <source>
        <dbReference type="Proteomes" id="UP000034213"/>
    </source>
</evidence>
<dbReference type="PANTHER" id="PTHR11933:SF5">
    <property type="entry name" value="MITOCHONDRIAL TRNA-SPECIFIC 2-THIOURIDYLASE 1"/>
    <property type="match status" value="1"/>
</dbReference>
<dbReference type="SUPFAM" id="SSF52402">
    <property type="entry name" value="Adenine nucleotide alpha hydrolases-like"/>
    <property type="match status" value="1"/>
</dbReference>
<dbReference type="PATRIC" id="fig|1618369.3.peg.259"/>
<gene>
    <name evidence="1" type="ORF">UV54_C0015G0008</name>
</gene>
<name>A0A0G1C3B3_9BACT</name>
<sequence length="168" mass="18791">MKVALGLSGGVDSAVAAALLKEQGFAVTGVFLECWNEPASRLGGPGCRTDKDRQDALGVALKLKIPFKVLDFKKEYRQKVLDKFYREYKAGKTPNPDIVCNQVIKFGLFLSWSLKNGFDYLATGHYARIKNNHLYRSVDKAKDQTSDRALAKKTGAFRSEKKRLKSLE</sequence>
<dbReference type="GO" id="GO:0002143">
    <property type="term" value="P:tRNA wobble position uridine thiolation"/>
    <property type="evidence" value="ECO:0007669"/>
    <property type="project" value="TreeGrafter"/>
</dbReference>
<reference evidence="1 2" key="1">
    <citation type="journal article" date="2015" name="Nature">
        <title>rRNA introns, odd ribosomes, and small enigmatic genomes across a large radiation of phyla.</title>
        <authorList>
            <person name="Brown C.T."/>
            <person name="Hug L.A."/>
            <person name="Thomas B.C."/>
            <person name="Sharon I."/>
            <person name="Castelle C.J."/>
            <person name="Singh A."/>
            <person name="Wilkins M.J."/>
            <person name="Williams K.H."/>
            <person name="Banfield J.F."/>
        </authorList>
    </citation>
    <scope>NUCLEOTIDE SEQUENCE [LARGE SCALE GENOMIC DNA]</scope>
</reference>
<dbReference type="EMBL" id="LCEW01000015">
    <property type="protein sequence ID" value="KKS80140.1"/>
    <property type="molecule type" value="Genomic_DNA"/>
</dbReference>
<dbReference type="AlphaFoldDB" id="A0A0G1C3B3"/>
<dbReference type="Proteomes" id="UP000034213">
    <property type="component" value="Unassembled WGS sequence"/>
</dbReference>
<dbReference type="STRING" id="1618369.UV54_C0015G0008"/>
<accession>A0A0G1C3B3</accession>
<dbReference type="PANTHER" id="PTHR11933">
    <property type="entry name" value="TRNA 5-METHYLAMINOMETHYL-2-THIOURIDYLATE -METHYLTRANSFERASE"/>
    <property type="match status" value="1"/>
</dbReference>
<dbReference type="Pfam" id="PF03054">
    <property type="entry name" value="tRNA_Me_trans"/>
    <property type="match status" value="1"/>
</dbReference>
<dbReference type="Gene3D" id="3.40.50.620">
    <property type="entry name" value="HUPs"/>
    <property type="match status" value="1"/>
</dbReference>